<evidence type="ECO:0000256" key="1">
    <source>
        <dbReference type="SAM" id="Phobius"/>
    </source>
</evidence>
<sequence>MEFLRFLAFVAAWGFMWRWVVKNRGSWNMFYSNIVGAAGGFIVSMVVLSITLSLFPSAQTYEAAQTENTVTQEVEPTSLLPESEMVAAPAALKDAPVFAAIEPDDKPSPADSALLPNYASRAPKSMAVQTVLDQSDDQGRKALAALSKKFRSDAQADKSMLAYVMCSPYVTGTLRFPASARFADSKTLVSHRFKDQVYTFSNTVIARNMTGDDVTYRFDCSLQELPRVDATPPEWRLLGLKLQKADS</sequence>
<name>A0A5E7DZD6_PSEFL</name>
<evidence type="ECO:0000313" key="3">
    <source>
        <dbReference type="Proteomes" id="UP000325375"/>
    </source>
</evidence>
<protein>
    <submittedName>
        <fullName evidence="2">Uncharacterized protein</fullName>
    </submittedName>
</protein>
<evidence type="ECO:0000313" key="2">
    <source>
        <dbReference type="EMBL" id="VVO18595.1"/>
    </source>
</evidence>
<dbReference type="RefSeq" id="WP_150604322.1">
    <property type="nucleotide sequence ID" value="NZ_CABVHX010000020.1"/>
</dbReference>
<feature type="transmembrane region" description="Helical" evidence="1">
    <location>
        <begin position="6"/>
        <end position="21"/>
    </location>
</feature>
<keyword evidence="1" id="KW-0472">Membrane</keyword>
<reference evidence="2 3" key="1">
    <citation type="submission" date="2019-09" db="EMBL/GenBank/DDBJ databases">
        <authorList>
            <person name="Chandra G."/>
            <person name="Truman W A."/>
        </authorList>
    </citation>
    <scope>NUCLEOTIDE SEQUENCE [LARGE SCALE GENOMIC DNA]</scope>
    <source>
        <strain evidence="2">PS718</strain>
    </source>
</reference>
<accession>A0A5E7DZD6</accession>
<proteinExistence type="predicted"/>
<dbReference type="Proteomes" id="UP000325375">
    <property type="component" value="Unassembled WGS sequence"/>
</dbReference>
<gene>
    <name evidence="2" type="ORF">PS718_04025</name>
</gene>
<feature type="transmembrane region" description="Helical" evidence="1">
    <location>
        <begin position="33"/>
        <end position="55"/>
    </location>
</feature>
<dbReference type="AlphaFoldDB" id="A0A5E7DZD6"/>
<organism evidence="2 3">
    <name type="scientific">Pseudomonas fluorescens</name>
    <dbReference type="NCBI Taxonomy" id="294"/>
    <lineage>
        <taxon>Bacteria</taxon>
        <taxon>Pseudomonadati</taxon>
        <taxon>Pseudomonadota</taxon>
        <taxon>Gammaproteobacteria</taxon>
        <taxon>Pseudomonadales</taxon>
        <taxon>Pseudomonadaceae</taxon>
        <taxon>Pseudomonas</taxon>
    </lineage>
</organism>
<dbReference type="EMBL" id="CABVHX010000020">
    <property type="protein sequence ID" value="VVO18595.1"/>
    <property type="molecule type" value="Genomic_DNA"/>
</dbReference>
<keyword evidence="1" id="KW-0812">Transmembrane</keyword>
<keyword evidence="1" id="KW-1133">Transmembrane helix</keyword>